<dbReference type="GO" id="GO:0046983">
    <property type="term" value="F:protein dimerization activity"/>
    <property type="evidence" value="ECO:0007669"/>
    <property type="project" value="InterPro"/>
</dbReference>
<dbReference type="GO" id="GO:0000155">
    <property type="term" value="F:phosphorelay sensor kinase activity"/>
    <property type="evidence" value="ECO:0007669"/>
    <property type="project" value="InterPro"/>
</dbReference>
<dbReference type="CDD" id="cd16917">
    <property type="entry name" value="HATPase_UhpB-NarQ-NarX-like"/>
    <property type="match status" value="1"/>
</dbReference>
<accession>A0A0C1KW91</accession>
<evidence type="ECO:0008006" key="9">
    <source>
        <dbReference type="Google" id="ProtNLM"/>
    </source>
</evidence>
<dbReference type="PANTHER" id="PTHR24421">
    <property type="entry name" value="NITRATE/NITRITE SENSOR PROTEIN NARX-RELATED"/>
    <property type="match status" value="1"/>
</dbReference>
<keyword evidence="2" id="KW-0418">Kinase</keyword>
<feature type="domain" description="Histidine kinase/HSP90-like ATPase" evidence="5">
    <location>
        <begin position="170"/>
        <end position="258"/>
    </location>
</feature>
<dbReference type="Pfam" id="PF07730">
    <property type="entry name" value="HisKA_3"/>
    <property type="match status" value="1"/>
</dbReference>
<dbReference type="Proteomes" id="UP000031408">
    <property type="component" value="Unassembled WGS sequence"/>
</dbReference>
<dbReference type="InterPro" id="IPR011712">
    <property type="entry name" value="Sig_transdc_His_kin_sub3_dim/P"/>
</dbReference>
<keyword evidence="4" id="KW-0472">Membrane</keyword>
<evidence type="ECO:0000256" key="2">
    <source>
        <dbReference type="ARBA" id="ARBA00022777"/>
    </source>
</evidence>
<dbReference type="SUPFAM" id="SSF55874">
    <property type="entry name" value="ATPase domain of HSP90 chaperone/DNA topoisomerase II/histidine kinase"/>
    <property type="match status" value="1"/>
</dbReference>
<keyword evidence="4" id="KW-0812">Transmembrane</keyword>
<keyword evidence="4" id="KW-1133">Transmembrane helix</keyword>
<dbReference type="RefSeq" id="WP_039144188.1">
    <property type="nucleotide sequence ID" value="NZ_JSVC01000037.1"/>
</dbReference>
<keyword evidence="1" id="KW-0808">Transferase</keyword>
<gene>
    <name evidence="7" type="ORF">OI18_22175</name>
</gene>
<dbReference type="Gene3D" id="3.30.565.10">
    <property type="entry name" value="Histidine kinase-like ATPase, C-terminal domain"/>
    <property type="match status" value="1"/>
</dbReference>
<dbReference type="InterPro" id="IPR036890">
    <property type="entry name" value="HATPase_C_sf"/>
</dbReference>
<protein>
    <recommendedName>
        <fullName evidence="9">Histidine kinase domain-containing protein</fullName>
    </recommendedName>
</protein>
<dbReference type="EMBL" id="JSVC01000037">
    <property type="protein sequence ID" value="KIC91987.1"/>
    <property type="molecule type" value="Genomic_DNA"/>
</dbReference>
<dbReference type="Gene3D" id="1.20.5.1930">
    <property type="match status" value="1"/>
</dbReference>
<feature type="domain" description="Signal transduction histidine kinase subgroup 3 dimerisation and phosphoacceptor" evidence="6">
    <location>
        <begin position="71"/>
        <end position="127"/>
    </location>
</feature>
<dbReference type="Pfam" id="PF02518">
    <property type="entry name" value="HATPase_c"/>
    <property type="match status" value="1"/>
</dbReference>
<evidence type="ECO:0000259" key="6">
    <source>
        <dbReference type="Pfam" id="PF07730"/>
    </source>
</evidence>
<dbReference type="InterPro" id="IPR050482">
    <property type="entry name" value="Sensor_HK_TwoCompSys"/>
</dbReference>
<name>A0A0C1KW91_9BACT</name>
<feature type="transmembrane region" description="Helical" evidence="4">
    <location>
        <begin position="6"/>
        <end position="31"/>
    </location>
</feature>
<evidence type="ECO:0000313" key="8">
    <source>
        <dbReference type="Proteomes" id="UP000031408"/>
    </source>
</evidence>
<dbReference type="OrthoDB" id="5401121at2"/>
<proteinExistence type="predicted"/>
<dbReference type="InterPro" id="IPR003594">
    <property type="entry name" value="HATPase_dom"/>
</dbReference>
<evidence type="ECO:0000256" key="4">
    <source>
        <dbReference type="SAM" id="Phobius"/>
    </source>
</evidence>
<evidence type="ECO:0000256" key="3">
    <source>
        <dbReference type="ARBA" id="ARBA00023012"/>
    </source>
</evidence>
<organism evidence="7 8">
    <name type="scientific">Flavihumibacter solisilvae</name>
    <dbReference type="NCBI Taxonomy" id="1349421"/>
    <lineage>
        <taxon>Bacteria</taxon>
        <taxon>Pseudomonadati</taxon>
        <taxon>Bacteroidota</taxon>
        <taxon>Chitinophagia</taxon>
        <taxon>Chitinophagales</taxon>
        <taxon>Chitinophagaceae</taxon>
        <taxon>Flavihumibacter</taxon>
    </lineage>
</organism>
<evidence type="ECO:0000256" key="1">
    <source>
        <dbReference type="ARBA" id="ARBA00022679"/>
    </source>
</evidence>
<comment type="caution">
    <text evidence="7">The sequence shown here is derived from an EMBL/GenBank/DDBJ whole genome shotgun (WGS) entry which is preliminary data.</text>
</comment>
<dbReference type="STRING" id="1349421.OI18_22175"/>
<keyword evidence="8" id="KW-1185">Reference proteome</keyword>
<reference evidence="7 8" key="1">
    <citation type="submission" date="2014-11" db="EMBL/GenBank/DDBJ databases">
        <title>Genome sequence of Flavihumibacter solisilvae 3-3.</title>
        <authorList>
            <person name="Zhou G."/>
            <person name="Li M."/>
            <person name="Wang G."/>
        </authorList>
    </citation>
    <scope>NUCLEOTIDE SEQUENCE [LARGE SCALE GENOMIC DNA]</scope>
    <source>
        <strain evidence="7 8">3-3</strain>
    </source>
</reference>
<evidence type="ECO:0000313" key="7">
    <source>
        <dbReference type="EMBL" id="KIC91987.1"/>
    </source>
</evidence>
<sequence>MQETNSNTLLLIIVTGSAILLSLLLFLYSILKLNLRKKSEYFETIELLRVNSEKQILETAVEVEEETFAIIAREIHDNINQSLTLVKLVLSTCTFQDEASTSKIKTAKELITTAITDLSHMSKNLNSDVIKSMGFLKFLNGEIERLNFIGSVHVELIVEDFAIDLNPEVELILYRIFQEAVRNAIMHGKAKRMIVTIKEENGVILFQIEDNGCGFNMGDLAARTGQGLKNIQKRLNLIKGIFEINSVVNQGTVLTIRVGSLHEFNQ</sequence>
<evidence type="ECO:0000259" key="5">
    <source>
        <dbReference type="Pfam" id="PF02518"/>
    </source>
</evidence>
<dbReference type="AlphaFoldDB" id="A0A0C1KW91"/>
<dbReference type="GO" id="GO:0016020">
    <property type="term" value="C:membrane"/>
    <property type="evidence" value="ECO:0007669"/>
    <property type="project" value="InterPro"/>
</dbReference>
<keyword evidence="3" id="KW-0902">Two-component regulatory system</keyword>